<dbReference type="GeneID" id="6418780"/>
<dbReference type="KEGG" id="cel:CELE_Y102A5C.40"/>
<feature type="signal peptide" evidence="2">
    <location>
        <begin position="1"/>
        <end position="17"/>
    </location>
</feature>
<dbReference type="EMBL" id="BX284605">
    <property type="protein sequence ID" value="CAQ16160.1"/>
    <property type="molecule type" value="Genomic_DNA"/>
</dbReference>
<evidence type="ECO:0000256" key="1">
    <source>
        <dbReference type="SAM" id="MobiDB-lite"/>
    </source>
</evidence>
<dbReference type="InParanoid" id="B1GRN6"/>
<evidence type="ECO:0000313" key="3">
    <source>
        <dbReference type="EMBL" id="CAQ16160.1"/>
    </source>
</evidence>
<dbReference type="RefSeq" id="NP_001123031.1">
    <property type="nucleotide sequence ID" value="NM_001129559.1"/>
</dbReference>
<feature type="region of interest" description="Disordered" evidence="1">
    <location>
        <begin position="22"/>
        <end position="51"/>
    </location>
</feature>
<evidence type="ECO:0000313" key="5">
    <source>
        <dbReference type="WormBase" id="Y102A5C.40"/>
    </source>
</evidence>
<name>B1GRN6_CAEEL</name>
<evidence type="ECO:0000256" key="2">
    <source>
        <dbReference type="SAM" id="SignalP"/>
    </source>
</evidence>
<organism evidence="3 4">
    <name type="scientific">Caenorhabditis elegans</name>
    <dbReference type="NCBI Taxonomy" id="6239"/>
    <lineage>
        <taxon>Eukaryota</taxon>
        <taxon>Metazoa</taxon>
        <taxon>Ecdysozoa</taxon>
        <taxon>Nematoda</taxon>
        <taxon>Chromadorea</taxon>
        <taxon>Rhabditida</taxon>
        <taxon>Rhabditina</taxon>
        <taxon>Rhabditomorpha</taxon>
        <taxon>Rhabditoidea</taxon>
        <taxon>Rhabditidae</taxon>
        <taxon>Peloderinae</taxon>
        <taxon>Caenorhabditis</taxon>
    </lineage>
</organism>
<dbReference type="AGR" id="WB:WBGene00077624"/>
<feature type="chain" id="PRO_5002764289" evidence="2">
    <location>
        <begin position="18"/>
        <end position="166"/>
    </location>
</feature>
<dbReference type="PaxDb" id="6239-Y102A5C.40"/>
<accession>B1GRN6</accession>
<gene>
    <name evidence="3" type="ORF">CELE_Y102A5C.40</name>
    <name evidence="3 5" type="ORF">Y102A5C.40</name>
</gene>
<evidence type="ECO:0000313" key="4">
    <source>
        <dbReference type="Proteomes" id="UP000001940"/>
    </source>
</evidence>
<proteinExistence type="predicted"/>
<dbReference type="WormBase" id="Y102A5C.40">
    <property type="protein sequence ID" value="CE42314"/>
    <property type="gene ID" value="WBGene00077624"/>
</dbReference>
<dbReference type="Proteomes" id="UP000001940">
    <property type="component" value="Chromosome V"/>
</dbReference>
<dbReference type="AlphaFoldDB" id="B1GRN6"/>
<keyword evidence="4" id="KW-1185">Reference proteome</keyword>
<dbReference type="UCSC" id="Y102A5C.40">
    <property type="organism name" value="c. elegans"/>
</dbReference>
<dbReference type="HOGENOM" id="CLU_1604225_0_0_1"/>
<reference evidence="3 4" key="1">
    <citation type="journal article" date="1998" name="Science">
        <title>Genome sequence of the nematode C. elegans: a platform for investigating biology.</title>
        <authorList>
            <consortium name="The C. elegans sequencing consortium"/>
            <person name="Sulson J.E."/>
            <person name="Waterston R."/>
        </authorList>
    </citation>
    <scope>NUCLEOTIDE SEQUENCE [LARGE SCALE GENOMIC DNA]</scope>
    <source>
        <strain evidence="3 4">Bristol N2</strain>
    </source>
</reference>
<dbReference type="SMR" id="B1GRN6"/>
<keyword evidence="2" id="KW-0732">Signal</keyword>
<dbReference type="STRING" id="6239.Y102A5C.40.1"/>
<dbReference type="PROSITE" id="PS51257">
    <property type="entry name" value="PROKAR_LIPOPROTEIN"/>
    <property type="match status" value="1"/>
</dbReference>
<dbReference type="CTD" id="6418780"/>
<protein>
    <submittedName>
        <fullName evidence="3">DUF281 domain-containing protein</fullName>
    </submittedName>
</protein>
<sequence>MKLLLTLLLFFVSVAYSCHPSKSTKTVTKKPATPTTTTTQKPQTPVTEAPITPTTTITTTTTTTTISPSECDASVTCDLNAITPISDSVYEFNSIVQPADSEGCVKTTITCKKASPEACPFTPDIVAVNADGEFSVVANFNVNQASWDVTCRKNGKLSLTQSGTEL</sequence>